<proteinExistence type="predicted"/>
<keyword evidence="2" id="KW-0732">Signal</keyword>
<accession>A0A0G0ZGL9</accession>
<feature type="transmembrane region" description="Helical" evidence="1">
    <location>
        <begin position="46"/>
        <end position="70"/>
    </location>
</feature>
<dbReference type="AlphaFoldDB" id="A0A0G0ZGL9"/>
<organism evidence="3 4">
    <name type="scientific">Candidatus Daviesbacteria bacterium GW2011_GWB1_41_5</name>
    <dbReference type="NCBI Taxonomy" id="1618429"/>
    <lineage>
        <taxon>Bacteria</taxon>
        <taxon>Candidatus Daviesiibacteriota</taxon>
    </lineage>
</organism>
<reference evidence="3 4" key="1">
    <citation type="journal article" date="2015" name="Nature">
        <title>rRNA introns, odd ribosomes, and small enigmatic genomes across a large radiation of phyla.</title>
        <authorList>
            <person name="Brown C.T."/>
            <person name="Hug L.A."/>
            <person name="Thomas B.C."/>
            <person name="Sharon I."/>
            <person name="Castelle C.J."/>
            <person name="Singh A."/>
            <person name="Wilkins M.J."/>
            <person name="Williams K.H."/>
            <person name="Banfield J.F."/>
        </authorList>
    </citation>
    <scope>NUCLEOTIDE SEQUENCE [LARGE SCALE GENOMIC DNA]</scope>
</reference>
<comment type="caution">
    <text evidence="3">The sequence shown here is derived from an EMBL/GenBank/DDBJ whole genome shotgun (WGS) entry which is preliminary data.</text>
</comment>
<keyword evidence="1" id="KW-1133">Transmembrane helix</keyword>
<feature type="transmembrane region" description="Helical" evidence="1">
    <location>
        <begin position="91"/>
        <end position="113"/>
    </location>
</feature>
<keyword evidence="1" id="KW-0472">Membrane</keyword>
<evidence type="ECO:0000313" key="3">
    <source>
        <dbReference type="EMBL" id="KKS12138.1"/>
    </source>
</evidence>
<dbReference type="InterPro" id="IPR043993">
    <property type="entry name" value="T4SS_pilin"/>
</dbReference>
<evidence type="ECO:0000313" key="4">
    <source>
        <dbReference type="Proteomes" id="UP000034753"/>
    </source>
</evidence>
<dbReference type="Proteomes" id="UP000034753">
    <property type="component" value="Unassembled WGS sequence"/>
</dbReference>
<protein>
    <recommendedName>
        <fullName evidence="5">Integral membrane protein</fullName>
    </recommendedName>
</protein>
<dbReference type="Pfam" id="PF18895">
    <property type="entry name" value="T4SS_pilin"/>
    <property type="match status" value="1"/>
</dbReference>
<name>A0A0G0ZGL9_9BACT</name>
<evidence type="ECO:0008006" key="5">
    <source>
        <dbReference type="Google" id="ProtNLM"/>
    </source>
</evidence>
<feature type="chain" id="PRO_5002535637" description="Integral membrane protein" evidence="2">
    <location>
        <begin position="23"/>
        <end position="128"/>
    </location>
</feature>
<evidence type="ECO:0000256" key="2">
    <source>
        <dbReference type="SAM" id="SignalP"/>
    </source>
</evidence>
<evidence type="ECO:0000256" key="1">
    <source>
        <dbReference type="SAM" id="Phobius"/>
    </source>
</evidence>
<keyword evidence="1" id="KW-0812">Transmembrane</keyword>
<dbReference type="EMBL" id="LCBN01000057">
    <property type="protein sequence ID" value="KKS12138.1"/>
    <property type="molecule type" value="Genomic_DNA"/>
</dbReference>
<feature type="signal peptide" evidence="2">
    <location>
        <begin position="1"/>
        <end position="22"/>
    </location>
</feature>
<gene>
    <name evidence="3" type="ORF">UU67_C0057G0009</name>
</gene>
<sequence>MKKIALSTALLGYLLQAGTVLAQGRDVVVNITPPGSAIVADLSTVIKNALVIVFSVAAFLVLIFLIIGAFQWIMSGGDKEAVGKARSRITHALIGLVILALAFVITSVVGQIIGVDFLQLKLPFLGSR</sequence>